<comment type="caution">
    <text evidence="2">The sequence shown here is derived from an EMBL/GenBank/DDBJ whole genome shotgun (WGS) entry which is preliminary data.</text>
</comment>
<gene>
    <name evidence="2" type="ORF">BOTCAL_0859g00020</name>
</gene>
<dbReference type="EMBL" id="PHWZ01000855">
    <property type="protein sequence ID" value="TEY30505.1"/>
    <property type="molecule type" value="Genomic_DNA"/>
</dbReference>
<organism evidence="2 3">
    <name type="scientific">Botryotinia calthae</name>
    <dbReference type="NCBI Taxonomy" id="38488"/>
    <lineage>
        <taxon>Eukaryota</taxon>
        <taxon>Fungi</taxon>
        <taxon>Dikarya</taxon>
        <taxon>Ascomycota</taxon>
        <taxon>Pezizomycotina</taxon>
        <taxon>Leotiomycetes</taxon>
        <taxon>Helotiales</taxon>
        <taxon>Sclerotiniaceae</taxon>
        <taxon>Botryotinia</taxon>
    </lineage>
</organism>
<sequence length="87" mass="10108">MKRRNKILRSSNQKSNNLEPFPSRSTSRSFLNSNFPVFIMNNTGMTTCANAEAQRNIIEAIGIAEYKLKPNILDNELMHRQDHNQDW</sequence>
<protein>
    <submittedName>
        <fullName evidence="2">Uncharacterized protein</fullName>
    </submittedName>
</protein>
<dbReference type="Proteomes" id="UP000297299">
    <property type="component" value="Unassembled WGS sequence"/>
</dbReference>
<evidence type="ECO:0000256" key="1">
    <source>
        <dbReference type="SAM" id="MobiDB-lite"/>
    </source>
</evidence>
<proteinExistence type="predicted"/>
<reference evidence="2 3" key="1">
    <citation type="submission" date="2017-11" db="EMBL/GenBank/DDBJ databases">
        <title>Comparative genomics of Botrytis spp.</title>
        <authorList>
            <person name="Valero-Jimenez C.A."/>
            <person name="Tapia P."/>
            <person name="Veloso J."/>
            <person name="Silva-Moreno E."/>
            <person name="Staats M."/>
            <person name="Valdes J.H."/>
            <person name="Van Kan J.A.L."/>
        </authorList>
    </citation>
    <scope>NUCLEOTIDE SEQUENCE [LARGE SCALE GENOMIC DNA]</scope>
    <source>
        <strain evidence="2 3">MUCL2830</strain>
    </source>
</reference>
<feature type="region of interest" description="Disordered" evidence="1">
    <location>
        <begin position="1"/>
        <end position="27"/>
    </location>
</feature>
<dbReference type="AlphaFoldDB" id="A0A4Y8CHW5"/>
<accession>A0A4Y8CHW5</accession>
<name>A0A4Y8CHW5_9HELO</name>
<keyword evidence="3" id="KW-1185">Reference proteome</keyword>
<evidence type="ECO:0000313" key="3">
    <source>
        <dbReference type="Proteomes" id="UP000297299"/>
    </source>
</evidence>
<feature type="compositionally biased region" description="Polar residues" evidence="1">
    <location>
        <begin position="8"/>
        <end position="27"/>
    </location>
</feature>
<evidence type="ECO:0000313" key="2">
    <source>
        <dbReference type="EMBL" id="TEY30505.1"/>
    </source>
</evidence>